<dbReference type="InterPro" id="IPR036890">
    <property type="entry name" value="HATPase_C_sf"/>
</dbReference>
<name>A0A1T5DSI7_9BACT</name>
<feature type="transmembrane region" description="Helical" evidence="10">
    <location>
        <begin position="28"/>
        <end position="49"/>
    </location>
</feature>
<dbReference type="EC" id="2.7.13.3" evidence="3"/>
<evidence type="ECO:0000313" key="12">
    <source>
        <dbReference type="EMBL" id="SKB74688.1"/>
    </source>
</evidence>
<evidence type="ECO:0000256" key="8">
    <source>
        <dbReference type="ARBA" id="ARBA00022989"/>
    </source>
</evidence>
<dbReference type="InterPro" id="IPR036097">
    <property type="entry name" value="HisK_dim/P_sf"/>
</dbReference>
<comment type="catalytic activity">
    <reaction evidence="1">
        <text>ATP + protein L-histidine = ADP + protein N-phospho-L-histidine.</text>
        <dbReference type="EC" id="2.7.13.3"/>
    </reaction>
</comment>
<feature type="transmembrane region" description="Helical" evidence="10">
    <location>
        <begin position="104"/>
        <end position="122"/>
    </location>
</feature>
<feature type="domain" description="Histidine kinase" evidence="11">
    <location>
        <begin position="229"/>
        <end position="436"/>
    </location>
</feature>
<feature type="transmembrane region" description="Helical" evidence="10">
    <location>
        <begin position="166"/>
        <end position="185"/>
    </location>
</feature>
<evidence type="ECO:0000259" key="11">
    <source>
        <dbReference type="PROSITE" id="PS50109"/>
    </source>
</evidence>
<keyword evidence="7 12" id="KW-0418">Kinase</keyword>
<dbReference type="Proteomes" id="UP000190897">
    <property type="component" value="Unassembled WGS sequence"/>
</dbReference>
<dbReference type="SUPFAM" id="SSF55874">
    <property type="entry name" value="ATPase domain of HSP90 chaperone/DNA topoisomerase II/histidine kinase"/>
    <property type="match status" value="1"/>
</dbReference>
<dbReference type="AlphaFoldDB" id="A0A1T5DSI7"/>
<dbReference type="PANTHER" id="PTHR45453:SF2">
    <property type="entry name" value="HISTIDINE KINASE"/>
    <property type="match status" value="1"/>
</dbReference>
<evidence type="ECO:0000256" key="2">
    <source>
        <dbReference type="ARBA" id="ARBA00004651"/>
    </source>
</evidence>
<evidence type="ECO:0000256" key="6">
    <source>
        <dbReference type="ARBA" id="ARBA00022692"/>
    </source>
</evidence>
<evidence type="ECO:0000256" key="1">
    <source>
        <dbReference type="ARBA" id="ARBA00000085"/>
    </source>
</evidence>
<dbReference type="Gene3D" id="1.10.287.130">
    <property type="match status" value="1"/>
</dbReference>
<keyword evidence="5" id="KW-0808">Transferase</keyword>
<accession>A0A1T5DSI7</accession>
<keyword evidence="9 10" id="KW-0472">Membrane</keyword>
<dbReference type="EMBL" id="FUZA01000002">
    <property type="protein sequence ID" value="SKB74688.1"/>
    <property type="molecule type" value="Genomic_DNA"/>
</dbReference>
<dbReference type="SUPFAM" id="SSF47384">
    <property type="entry name" value="Homodimeric domain of signal transducing histidine kinase"/>
    <property type="match status" value="1"/>
</dbReference>
<dbReference type="InterPro" id="IPR005467">
    <property type="entry name" value="His_kinase_dom"/>
</dbReference>
<dbReference type="RefSeq" id="WP_082214407.1">
    <property type="nucleotide sequence ID" value="NZ_FUZA01000002.1"/>
</dbReference>
<dbReference type="STRING" id="651661.SAMN05660293_01865"/>
<dbReference type="CDD" id="cd00075">
    <property type="entry name" value="HATPase"/>
    <property type="match status" value="1"/>
</dbReference>
<feature type="transmembrane region" description="Helical" evidence="10">
    <location>
        <begin position="129"/>
        <end position="146"/>
    </location>
</feature>
<evidence type="ECO:0000256" key="4">
    <source>
        <dbReference type="ARBA" id="ARBA00022475"/>
    </source>
</evidence>
<feature type="transmembrane region" description="Helical" evidence="10">
    <location>
        <begin position="79"/>
        <end position="98"/>
    </location>
</feature>
<dbReference type="PROSITE" id="PS50109">
    <property type="entry name" value="HIS_KIN"/>
    <property type="match status" value="1"/>
</dbReference>
<dbReference type="InterPro" id="IPR050351">
    <property type="entry name" value="BphY/WalK/GraS-like"/>
</dbReference>
<comment type="subcellular location">
    <subcellularLocation>
        <location evidence="2">Cell membrane</location>
        <topology evidence="2">Multi-pass membrane protein</topology>
    </subcellularLocation>
</comment>
<proteinExistence type="predicted"/>
<keyword evidence="4" id="KW-1003">Cell membrane</keyword>
<dbReference type="GO" id="GO:0000155">
    <property type="term" value="F:phosphorelay sensor kinase activity"/>
    <property type="evidence" value="ECO:0007669"/>
    <property type="project" value="InterPro"/>
</dbReference>
<protein>
    <recommendedName>
        <fullName evidence="3">histidine kinase</fullName>
        <ecNumber evidence="3">2.7.13.3</ecNumber>
    </recommendedName>
</protein>
<keyword evidence="6 10" id="KW-0812">Transmembrane</keyword>
<evidence type="ECO:0000313" key="13">
    <source>
        <dbReference type="Proteomes" id="UP000190897"/>
    </source>
</evidence>
<evidence type="ECO:0000256" key="5">
    <source>
        <dbReference type="ARBA" id="ARBA00022679"/>
    </source>
</evidence>
<feature type="transmembrane region" description="Helical" evidence="10">
    <location>
        <begin position="55"/>
        <end position="72"/>
    </location>
</feature>
<evidence type="ECO:0000256" key="7">
    <source>
        <dbReference type="ARBA" id="ARBA00022777"/>
    </source>
</evidence>
<evidence type="ECO:0000256" key="3">
    <source>
        <dbReference type="ARBA" id="ARBA00012438"/>
    </source>
</evidence>
<dbReference type="OrthoDB" id="900403at2"/>
<keyword evidence="13" id="KW-1185">Reference proteome</keyword>
<dbReference type="InterPro" id="IPR003594">
    <property type="entry name" value="HATPase_dom"/>
</dbReference>
<dbReference type="InterPro" id="IPR003661">
    <property type="entry name" value="HisK_dim/P_dom"/>
</dbReference>
<dbReference type="GO" id="GO:0016036">
    <property type="term" value="P:cellular response to phosphate starvation"/>
    <property type="evidence" value="ECO:0007669"/>
    <property type="project" value="TreeGrafter"/>
</dbReference>
<evidence type="ECO:0000256" key="10">
    <source>
        <dbReference type="SAM" id="Phobius"/>
    </source>
</evidence>
<dbReference type="Gene3D" id="3.30.565.10">
    <property type="entry name" value="Histidine kinase-like ATPase, C-terminal domain"/>
    <property type="match status" value="1"/>
</dbReference>
<dbReference type="GO" id="GO:0004721">
    <property type="term" value="F:phosphoprotein phosphatase activity"/>
    <property type="evidence" value="ECO:0007669"/>
    <property type="project" value="TreeGrafter"/>
</dbReference>
<evidence type="ECO:0000256" key="9">
    <source>
        <dbReference type="ARBA" id="ARBA00023136"/>
    </source>
</evidence>
<gene>
    <name evidence="12" type="ORF">SAMN05660293_01865</name>
</gene>
<organism evidence="12 13">
    <name type="scientific">Dyadobacter psychrophilus</name>
    <dbReference type="NCBI Taxonomy" id="651661"/>
    <lineage>
        <taxon>Bacteria</taxon>
        <taxon>Pseudomonadati</taxon>
        <taxon>Bacteroidota</taxon>
        <taxon>Cytophagia</taxon>
        <taxon>Cytophagales</taxon>
        <taxon>Spirosomataceae</taxon>
        <taxon>Dyadobacter</taxon>
    </lineage>
</organism>
<sequence>MKLSFIDWPVQKQLAEEKNILNIARVKVLSLSLHLRLVSTVMLLALYLAEDHTLQIQRVGFLMGVVVLYYFALRLGLNWRSAIHIAILVFVSLIWSNLFFYEEGFHVVTLQYVVIISIYAFYGLGNKWGIFYSLFAILPLFVYMYLAHQLGAAIPWGPMGVSRITIAILLLDNFLFLFLINYYFFNSFYSTISALDARTIELSSSLAFQEDSQKQLESEFRHQKLLLASISHDIKSPLRFLMATTGRLAKSNPDLPTIRAISQSSYRLYHFMKNLLEYTQFRYRNTQVTFNYLDVHELVEQKFAIFMGEAESSGNKFLNTVGEGVILKNNVQLLSIMLHNLIDNANKVTNKGIIEVLHRDYRESVHLIVKDTGPGMDPAIISWINSSEKVPGKDLDPERFGMGLVIVKEVSALINAGLFAQPNEKQGVAISIIFQK</sequence>
<dbReference type="CDD" id="cd00082">
    <property type="entry name" value="HisKA"/>
    <property type="match status" value="1"/>
</dbReference>
<dbReference type="GO" id="GO:0005886">
    <property type="term" value="C:plasma membrane"/>
    <property type="evidence" value="ECO:0007669"/>
    <property type="project" value="UniProtKB-SubCell"/>
</dbReference>
<dbReference type="PANTHER" id="PTHR45453">
    <property type="entry name" value="PHOSPHATE REGULON SENSOR PROTEIN PHOR"/>
    <property type="match status" value="1"/>
</dbReference>
<keyword evidence="8 10" id="KW-1133">Transmembrane helix</keyword>
<reference evidence="13" key="1">
    <citation type="submission" date="2017-02" db="EMBL/GenBank/DDBJ databases">
        <authorList>
            <person name="Varghese N."/>
            <person name="Submissions S."/>
        </authorList>
    </citation>
    <scope>NUCLEOTIDE SEQUENCE [LARGE SCALE GENOMIC DNA]</scope>
    <source>
        <strain evidence="13">DSM 22270</strain>
    </source>
</reference>
<dbReference type="Pfam" id="PF02518">
    <property type="entry name" value="HATPase_c"/>
    <property type="match status" value="1"/>
</dbReference>